<dbReference type="EMBL" id="JAOUSF010000004">
    <property type="protein sequence ID" value="MCU9614463.1"/>
    <property type="molecule type" value="Genomic_DNA"/>
</dbReference>
<dbReference type="RefSeq" id="WP_263073743.1">
    <property type="nucleotide sequence ID" value="NZ_JAOUSF010000004.1"/>
</dbReference>
<protein>
    <submittedName>
        <fullName evidence="2">Uncharacterized protein</fullName>
    </submittedName>
</protein>
<keyword evidence="3" id="KW-1185">Reference proteome</keyword>
<gene>
    <name evidence="2" type="ORF">OEV98_13035</name>
</gene>
<dbReference type="Proteomes" id="UP001209318">
    <property type="component" value="Unassembled WGS sequence"/>
</dbReference>
<keyword evidence="1" id="KW-0175">Coiled coil</keyword>
<organism evidence="2 3">
    <name type="scientific">Perspicuibacillus lycopersici</name>
    <dbReference type="NCBI Taxonomy" id="1325689"/>
    <lineage>
        <taxon>Bacteria</taxon>
        <taxon>Bacillati</taxon>
        <taxon>Bacillota</taxon>
        <taxon>Bacilli</taxon>
        <taxon>Bacillales</taxon>
        <taxon>Bacillaceae</taxon>
        <taxon>Perspicuibacillus</taxon>
    </lineage>
</organism>
<sequence>MDGVLITEAMVERYHELNKQAKELEKELSKLKKSFNLYFDLTVGQNEKGELAFENYVLQRQIRTSEKFREEAVQKLEEMRLTDCIKVEKKVDEEKVNAAITLGIIPADSLSDLKDRKHSSAIYVREL</sequence>
<evidence type="ECO:0000313" key="2">
    <source>
        <dbReference type="EMBL" id="MCU9614463.1"/>
    </source>
</evidence>
<accession>A0AAE3IVP0</accession>
<reference evidence="2" key="1">
    <citation type="submission" date="2022-10" db="EMBL/GenBank/DDBJ databases">
        <title>Description of Fervidibacillus gen. nov. in the family Fervidibacillaceae fam. nov. with two species, Fervidibacillus albus sp. nov., and Fervidibacillus halotolerans sp. nov., isolated from tidal flat sediments.</title>
        <authorList>
            <person name="Kwon K.K."/>
            <person name="Yang S.-H."/>
        </authorList>
    </citation>
    <scope>NUCLEOTIDE SEQUENCE</scope>
    <source>
        <strain evidence="2">JCM 19140</strain>
    </source>
</reference>
<comment type="caution">
    <text evidence="2">The sequence shown here is derived from an EMBL/GenBank/DDBJ whole genome shotgun (WGS) entry which is preliminary data.</text>
</comment>
<evidence type="ECO:0000313" key="3">
    <source>
        <dbReference type="Proteomes" id="UP001209318"/>
    </source>
</evidence>
<evidence type="ECO:0000256" key="1">
    <source>
        <dbReference type="SAM" id="Coils"/>
    </source>
</evidence>
<proteinExistence type="predicted"/>
<feature type="coiled-coil region" evidence="1">
    <location>
        <begin position="7"/>
        <end position="34"/>
    </location>
</feature>
<name>A0AAE3IVP0_9BACI</name>
<dbReference type="AlphaFoldDB" id="A0AAE3IVP0"/>